<dbReference type="Proteomes" id="UP000008808">
    <property type="component" value="Chromosome"/>
</dbReference>
<accession>Q2N805</accession>
<dbReference type="AlphaFoldDB" id="Q2N805"/>
<keyword evidence="1" id="KW-1133">Transmembrane helix</keyword>
<gene>
    <name evidence="2" type="ordered locus">ELI_10470</name>
</gene>
<feature type="transmembrane region" description="Helical" evidence="1">
    <location>
        <begin position="196"/>
        <end position="214"/>
    </location>
</feature>
<feature type="transmembrane region" description="Helical" evidence="1">
    <location>
        <begin position="6"/>
        <end position="23"/>
    </location>
</feature>
<dbReference type="KEGG" id="eli:ELI_10470"/>
<keyword evidence="1" id="KW-0472">Membrane</keyword>
<dbReference type="eggNOG" id="ENOG502Z7VW">
    <property type="taxonomic scope" value="Bacteria"/>
</dbReference>
<dbReference type="STRING" id="314225.ELI_10470"/>
<evidence type="ECO:0008006" key="4">
    <source>
        <dbReference type="Google" id="ProtNLM"/>
    </source>
</evidence>
<feature type="transmembrane region" description="Helical" evidence="1">
    <location>
        <begin position="226"/>
        <end position="247"/>
    </location>
</feature>
<feature type="transmembrane region" description="Helical" evidence="1">
    <location>
        <begin position="74"/>
        <end position="94"/>
    </location>
</feature>
<proteinExistence type="predicted"/>
<organism evidence="2 3">
    <name type="scientific">Erythrobacter litoralis (strain HTCC2594)</name>
    <dbReference type="NCBI Taxonomy" id="314225"/>
    <lineage>
        <taxon>Bacteria</taxon>
        <taxon>Pseudomonadati</taxon>
        <taxon>Pseudomonadota</taxon>
        <taxon>Alphaproteobacteria</taxon>
        <taxon>Sphingomonadales</taxon>
        <taxon>Erythrobacteraceae</taxon>
        <taxon>Erythrobacter/Porphyrobacter group</taxon>
        <taxon>Erythrobacter</taxon>
    </lineage>
</organism>
<keyword evidence="3" id="KW-1185">Reference proteome</keyword>
<keyword evidence="1" id="KW-0812">Transmembrane</keyword>
<reference evidence="3" key="1">
    <citation type="journal article" date="2009" name="J. Bacteriol.">
        <title>Complete genome sequence of Erythrobacter litoralis HTCC2594.</title>
        <authorList>
            <person name="Oh H.M."/>
            <person name="Giovannoni S.J."/>
            <person name="Ferriera S."/>
            <person name="Johnson J."/>
            <person name="Cho J.C."/>
        </authorList>
    </citation>
    <scope>NUCLEOTIDE SEQUENCE [LARGE SCALE GENOMIC DNA]</scope>
    <source>
        <strain evidence="3">HTCC2594</strain>
    </source>
</reference>
<feature type="transmembrane region" description="Helical" evidence="1">
    <location>
        <begin position="35"/>
        <end position="54"/>
    </location>
</feature>
<dbReference type="EMBL" id="CP000157">
    <property type="protein sequence ID" value="ABC64186.1"/>
    <property type="molecule type" value="Genomic_DNA"/>
</dbReference>
<feature type="transmembrane region" description="Helical" evidence="1">
    <location>
        <begin position="114"/>
        <end position="133"/>
    </location>
</feature>
<dbReference type="HOGENOM" id="CLU_078139_1_0_5"/>
<evidence type="ECO:0000313" key="3">
    <source>
        <dbReference type="Proteomes" id="UP000008808"/>
    </source>
</evidence>
<evidence type="ECO:0000313" key="2">
    <source>
        <dbReference type="EMBL" id="ABC64186.1"/>
    </source>
</evidence>
<sequence>MVPFVTAAIALAFVGIHLTIGRFRKLDRKPRSAWLSIGGGIAVAYVFLHIMPQLALHQRQFEAGLDTGFWGVELFVFGLALLGLVLFYAIEVWARHHAGRTARDRAAEVPREVVWTHTGAFALYNLLIGYLLVHGEQEGGWALGTYAVALGVHFVTTDHAMRREGLDFYDSVSRWVLSASVVTGWLLGQIAMLPELMVGCLFAFLGGGIVLNVLKEELPEERESRVLPFMAGALAYSALLLAESIALHGG</sequence>
<protein>
    <recommendedName>
        <fullName evidence="4">ZIP Zinc transporter</fullName>
    </recommendedName>
</protein>
<evidence type="ECO:0000256" key="1">
    <source>
        <dbReference type="SAM" id="Phobius"/>
    </source>
</evidence>
<name>Q2N805_ERYLH</name>